<reference evidence="1 2" key="1">
    <citation type="submission" date="2019-06" db="EMBL/GenBank/DDBJ databases">
        <title>Echinicola alkalisoli sp. nov. isolated from saline soil.</title>
        <authorList>
            <person name="Sun J.-Q."/>
            <person name="Xu L."/>
        </authorList>
    </citation>
    <scope>NUCLEOTIDE SEQUENCE [LARGE SCALE GENOMIC DNA]</scope>
    <source>
        <strain evidence="1 2">LN3S3</strain>
    </source>
</reference>
<gene>
    <name evidence="1" type="ORF">FKX85_05650</name>
</gene>
<name>A0A514CNV7_9BACT</name>
<dbReference type="EMBL" id="CP041253">
    <property type="protein sequence ID" value="QDH81502.1"/>
    <property type="molecule type" value="Genomic_DNA"/>
</dbReference>
<dbReference type="Proteomes" id="UP000316614">
    <property type="component" value="Chromosome"/>
</dbReference>
<dbReference type="KEGG" id="echi:FKX85_05650"/>
<dbReference type="PROSITE" id="PS51257">
    <property type="entry name" value="PROKAR_LIPOPROTEIN"/>
    <property type="match status" value="1"/>
</dbReference>
<dbReference type="OrthoDB" id="666025at2"/>
<dbReference type="CDD" id="cd06150">
    <property type="entry name" value="YjgF_YER057c_UK114_like_2"/>
    <property type="match status" value="1"/>
</dbReference>
<dbReference type="Pfam" id="PF01042">
    <property type="entry name" value="Ribonuc_L-PSP"/>
    <property type="match status" value="1"/>
</dbReference>
<sequence>MKHILFSTAIIASLSLTSCCKQEEKCEAPTATQRTEQVAPVETTIERIEQGTHISQASKAGNLVFLSGQIGDGKTITEQAQNVFKTIDGLLTKAGTDKSKIIFATVYLTDMNDYGEFNDAWIKWLGNSSKPSRATVQVVQLAKPEWKVEVQVSANL</sequence>
<organism evidence="1 2">
    <name type="scientific">Echinicola soli</name>
    <dbReference type="NCBI Taxonomy" id="2591634"/>
    <lineage>
        <taxon>Bacteria</taxon>
        <taxon>Pseudomonadati</taxon>
        <taxon>Bacteroidota</taxon>
        <taxon>Cytophagia</taxon>
        <taxon>Cytophagales</taxon>
        <taxon>Cyclobacteriaceae</taxon>
        <taxon>Echinicola</taxon>
    </lineage>
</organism>
<dbReference type="AlphaFoldDB" id="A0A514CNV7"/>
<dbReference type="InterPro" id="IPR035959">
    <property type="entry name" value="RutC-like_sf"/>
</dbReference>
<dbReference type="SUPFAM" id="SSF55298">
    <property type="entry name" value="YjgF-like"/>
    <property type="match status" value="1"/>
</dbReference>
<protein>
    <submittedName>
        <fullName evidence="1">RidA family protein</fullName>
    </submittedName>
</protein>
<dbReference type="Gene3D" id="3.30.1330.40">
    <property type="entry name" value="RutC-like"/>
    <property type="match status" value="1"/>
</dbReference>
<proteinExistence type="predicted"/>
<evidence type="ECO:0000313" key="2">
    <source>
        <dbReference type="Proteomes" id="UP000316614"/>
    </source>
</evidence>
<dbReference type="PANTHER" id="PTHR47328:SF1">
    <property type="entry name" value="RUTC FAMILY PROTEIN YOAB"/>
    <property type="match status" value="1"/>
</dbReference>
<dbReference type="InterPro" id="IPR006175">
    <property type="entry name" value="YjgF/YER057c/UK114"/>
</dbReference>
<dbReference type="PANTHER" id="PTHR47328">
    <property type="match status" value="1"/>
</dbReference>
<accession>A0A514CNV7</accession>
<dbReference type="InterPro" id="IPR035709">
    <property type="entry name" value="YoaB-like"/>
</dbReference>
<evidence type="ECO:0000313" key="1">
    <source>
        <dbReference type="EMBL" id="QDH81502.1"/>
    </source>
</evidence>
<keyword evidence="2" id="KW-1185">Reference proteome</keyword>